<dbReference type="GO" id="GO:0016020">
    <property type="term" value="C:membrane"/>
    <property type="evidence" value="ECO:0007669"/>
    <property type="project" value="UniProtKB-SubCell"/>
</dbReference>
<keyword evidence="3" id="KW-0812">Transmembrane</keyword>
<keyword evidence="9" id="KW-0325">Glycoprotein</keyword>
<keyword evidence="6" id="KW-1133">Transmembrane helix</keyword>
<dbReference type="Proteomes" id="UP000436088">
    <property type="component" value="Unassembled WGS sequence"/>
</dbReference>
<dbReference type="InterPro" id="IPR013210">
    <property type="entry name" value="LRR_N_plant-typ"/>
</dbReference>
<evidence type="ECO:0000256" key="1">
    <source>
        <dbReference type="ARBA" id="ARBA00004479"/>
    </source>
</evidence>
<evidence type="ECO:0000256" key="8">
    <source>
        <dbReference type="ARBA" id="ARBA00023170"/>
    </source>
</evidence>
<evidence type="ECO:0000259" key="10">
    <source>
        <dbReference type="Pfam" id="PF08263"/>
    </source>
</evidence>
<keyword evidence="5" id="KW-0677">Repeat</keyword>
<protein>
    <recommendedName>
        <fullName evidence="10">Leucine-rich repeat-containing N-terminal plant-type domain-containing protein</fullName>
    </recommendedName>
</protein>
<dbReference type="PANTHER" id="PTHR48063:SF48">
    <property type="entry name" value="LRR RECEPTOR-LIKE SERINE_THREONINE-PROTEIN KINASE FLS2"/>
    <property type="match status" value="1"/>
</dbReference>
<evidence type="ECO:0000256" key="2">
    <source>
        <dbReference type="ARBA" id="ARBA00022614"/>
    </source>
</evidence>
<evidence type="ECO:0000256" key="7">
    <source>
        <dbReference type="ARBA" id="ARBA00023136"/>
    </source>
</evidence>
<evidence type="ECO:0000256" key="4">
    <source>
        <dbReference type="ARBA" id="ARBA00022729"/>
    </source>
</evidence>
<evidence type="ECO:0000256" key="3">
    <source>
        <dbReference type="ARBA" id="ARBA00022692"/>
    </source>
</evidence>
<proteinExistence type="predicted"/>
<evidence type="ECO:0000256" key="9">
    <source>
        <dbReference type="ARBA" id="ARBA00023180"/>
    </source>
</evidence>
<dbReference type="InterPro" id="IPR046956">
    <property type="entry name" value="RLP23-like"/>
</dbReference>
<gene>
    <name evidence="11" type="ORF">F3Y22_tig00112231pilonHSYRG00149</name>
</gene>
<evidence type="ECO:0000313" key="11">
    <source>
        <dbReference type="EMBL" id="KAE8669517.1"/>
    </source>
</evidence>
<organism evidence="11 12">
    <name type="scientific">Hibiscus syriacus</name>
    <name type="common">Rose of Sharon</name>
    <dbReference type="NCBI Taxonomy" id="106335"/>
    <lineage>
        <taxon>Eukaryota</taxon>
        <taxon>Viridiplantae</taxon>
        <taxon>Streptophyta</taxon>
        <taxon>Embryophyta</taxon>
        <taxon>Tracheophyta</taxon>
        <taxon>Spermatophyta</taxon>
        <taxon>Magnoliopsida</taxon>
        <taxon>eudicotyledons</taxon>
        <taxon>Gunneridae</taxon>
        <taxon>Pentapetalae</taxon>
        <taxon>rosids</taxon>
        <taxon>malvids</taxon>
        <taxon>Malvales</taxon>
        <taxon>Malvaceae</taxon>
        <taxon>Malvoideae</taxon>
        <taxon>Hibiscus</taxon>
    </lineage>
</organism>
<keyword evidence="8" id="KW-0675">Receptor</keyword>
<keyword evidence="12" id="KW-1185">Reference proteome</keyword>
<evidence type="ECO:0000313" key="12">
    <source>
        <dbReference type="Proteomes" id="UP000436088"/>
    </source>
</evidence>
<feature type="domain" description="Leucine-rich repeat-containing N-terminal plant-type" evidence="10">
    <location>
        <begin position="23"/>
        <end position="59"/>
    </location>
</feature>
<keyword evidence="2" id="KW-0433">Leucine-rich repeat</keyword>
<keyword evidence="7" id="KW-0472">Membrane</keyword>
<sequence length="106" mass="11633">MTRNGGLPFSRQFLALALESLKRQALLKIKQDLKDSSNSLADWRTGNGDCCIWVGVFCDKATGHVTELQLGGSNHGRLRLGGKLNPALLDLKSLSYLDLSNNDFDL</sequence>
<reference evidence="11" key="1">
    <citation type="submission" date="2019-09" db="EMBL/GenBank/DDBJ databases">
        <title>Draft genome information of white flower Hibiscus syriacus.</title>
        <authorList>
            <person name="Kim Y.-M."/>
        </authorList>
    </citation>
    <scope>NUCLEOTIDE SEQUENCE [LARGE SCALE GENOMIC DNA]</scope>
    <source>
        <strain evidence="11">YM2019G1</strain>
    </source>
</reference>
<evidence type="ECO:0000256" key="6">
    <source>
        <dbReference type="ARBA" id="ARBA00022989"/>
    </source>
</evidence>
<keyword evidence="4" id="KW-0732">Signal</keyword>
<dbReference type="InterPro" id="IPR032675">
    <property type="entry name" value="LRR_dom_sf"/>
</dbReference>
<evidence type="ECO:0000256" key="5">
    <source>
        <dbReference type="ARBA" id="ARBA00022737"/>
    </source>
</evidence>
<name>A0A6A2YB24_HIBSY</name>
<dbReference type="PANTHER" id="PTHR48063">
    <property type="entry name" value="LRR RECEPTOR-LIKE KINASE"/>
    <property type="match status" value="1"/>
</dbReference>
<dbReference type="Gene3D" id="3.80.10.10">
    <property type="entry name" value="Ribonuclease Inhibitor"/>
    <property type="match status" value="1"/>
</dbReference>
<dbReference type="Pfam" id="PF08263">
    <property type="entry name" value="LRRNT_2"/>
    <property type="match status" value="1"/>
</dbReference>
<dbReference type="EMBL" id="VEPZ02001525">
    <property type="protein sequence ID" value="KAE8669517.1"/>
    <property type="molecule type" value="Genomic_DNA"/>
</dbReference>
<dbReference type="AlphaFoldDB" id="A0A6A2YB24"/>
<comment type="caution">
    <text evidence="11">The sequence shown here is derived from an EMBL/GenBank/DDBJ whole genome shotgun (WGS) entry which is preliminary data.</text>
</comment>
<dbReference type="SUPFAM" id="SSF52058">
    <property type="entry name" value="L domain-like"/>
    <property type="match status" value="1"/>
</dbReference>
<comment type="subcellular location">
    <subcellularLocation>
        <location evidence="1">Membrane</location>
        <topology evidence="1">Single-pass type I membrane protein</topology>
    </subcellularLocation>
</comment>
<accession>A0A6A2YB24</accession>